<keyword evidence="8" id="KW-0206">Cytoskeleton</keyword>
<feature type="compositionally biased region" description="Polar residues" evidence="11">
    <location>
        <begin position="1312"/>
        <end position="1336"/>
    </location>
</feature>
<feature type="region of interest" description="Disordered" evidence="11">
    <location>
        <begin position="1212"/>
        <end position="1236"/>
    </location>
</feature>
<gene>
    <name evidence="13" type="ORF">Poli38472_004176</name>
</gene>
<keyword evidence="7 9" id="KW-0505">Motor protein</keyword>
<dbReference type="Pfam" id="PF16183">
    <property type="entry name" value="Kinesin_assoc"/>
    <property type="match status" value="1"/>
</dbReference>
<evidence type="ECO:0000256" key="4">
    <source>
        <dbReference type="ARBA" id="ARBA00022741"/>
    </source>
</evidence>
<evidence type="ECO:0000256" key="9">
    <source>
        <dbReference type="PROSITE-ProRule" id="PRU00283"/>
    </source>
</evidence>
<evidence type="ECO:0000256" key="5">
    <source>
        <dbReference type="ARBA" id="ARBA00022840"/>
    </source>
</evidence>
<evidence type="ECO:0000256" key="3">
    <source>
        <dbReference type="ARBA" id="ARBA00022701"/>
    </source>
</evidence>
<evidence type="ECO:0000256" key="8">
    <source>
        <dbReference type="ARBA" id="ARBA00023212"/>
    </source>
</evidence>
<keyword evidence="2" id="KW-0963">Cytoplasm</keyword>
<feature type="coiled-coil region" evidence="10">
    <location>
        <begin position="1128"/>
        <end position="1197"/>
    </location>
</feature>
<evidence type="ECO:0000256" key="6">
    <source>
        <dbReference type="ARBA" id="ARBA00023054"/>
    </source>
</evidence>
<dbReference type="InterPro" id="IPR008984">
    <property type="entry name" value="SMAD_FHA_dom_sf"/>
</dbReference>
<dbReference type="Gene3D" id="6.10.250.2520">
    <property type="match status" value="1"/>
</dbReference>
<dbReference type="InterPro" id="IPR032405">
    <property type="entry name" value="Kinesin_assoc"/>
</dbReference>
<dbReference type="PANTHER" id="PTHR47117">
    <property type="entry name" value="STAR-RELATED LIPID TRANSFER PROTEIN 9"/>
    <property type="match status" value="1"/>
</dbReference>
<dbReference type="Gene3D" id="3.40.850.10">
    <property type="entry name" value="Kinesin motor domain"/>
    <property type="match status" value="1"/>
</dbReference>
<dbReference type="GO" id="GO:0008017">
    <property type="term" value="F:microtubule binding"/>
    <property type="evidence" value="ECO:0007669"/>
    <property type="project" value="InterPro"/>
</dbReference>
<sequence>MSLLRGADRAAEHLTMSENVQVAVRVRPFNDREKAMESTCCIRMVKETQQTIITDPETNSDKMFTFDYSYNSFAPVDDPDHASQDTVWDDIGIKVLEHAWNGFNVSLFAYGQTGAGKSFSMVGYGNDKGIIPRASEVIFERIDANTSEITFKVEASMMEIYNERVKDLFNPSSDNLKIRDHPRQGPYAEGLTRHAVSSYSEISRLMDAGILARTTASTNMNATSSRAHTIFQIVVTQSELNPSTNKVMEKVSRINLIDLAGSERAASTGATGTRLKEGAAINQSLSALGNCISALADIANGKKKTLVPYRNSKLTHLLKDSLGGNSKTIMIAALSPASVNYSETLSTLRYADRAKQIKNQAIVNEDPNQMLIRQLKEELEALRKAMMENTEPSRPQSRGSPDDGSDLSDSNQPRRELDPEKEHEITLIREQLEEHQRLLRESEKSWQDRLQETEELARKREEQLKALGLATNTEELKARSLKEPHLLNLNEDQLMSEKLLYFIQDGVNRIGRGDAEQEQSIVIGGLGIQKEHCVITRQSGETEINENEDPTQQTHQHDALRIRPLDGARIFINGVSLEGPEDASLCHCDRLILGNSNAFRVVIPTSRSEAETLEDVAKESHYDWHLAMKELNCNQMKANAEREALAEKEKQEMDAKVKKMEEMLEAEQQLAEEKLRKQRLEWEDYLQKLNEDMKQKELEIKTQMQSEGDQDKKRLAEQLAQQESKLAEELVKAEMSFERKQEELVQKQRQLEESLQKQMREAKLLSQQKERERTERLRFDDQLLHSIPLVNEANSIAEELQKHTSFAIKLIPIGPEPPALSHPQTSIEDDEIVIGQEISASLKVQVTFQEAGTYRSVMWDIDQFHATIYAMRELYQTFIENNRVLDPTICRESETDPFYEPPQHQLIGRSFVYLQSTFFGCKVMDATPIYDYRGLPCGTIKCEITPSILSHEWQAQQHRLVEVCPDDLRSLKLPTLDDFLGSNIRLNVYIELLRGIPGKLCKDTYVKLRWVDENVFTSPPATSCSIDPKIDFNVVIEKPVTPELITYIQSRPVEIEAYGIVPSSNLNKIASRVLEINSSSQDEESLGSSSVAFFDVDSSGKNTLNKKKSVRRRAGQMFDDSENDAPTLEKFKQQLTLQEKTLAENTQELEQKAWEVTKLQEQLESTSDERDRLRDALEEMARTNKLLQAKIEQQIMKESVVKILEERRKTIAKASEAPSHPLPVVQDTPDTSNRTNVEVNFQIKRALFDERTDQNAERPTLTTSEQIENQQLESDPLAGSIPTHQSDSIPGNHEREDRPQTMPPPSRPPVENEQQTMHRGNSTEAPRPQSAPTSTSAAAKKGKGGCDVM</sequence>
<evidence type="ECO:0000256" key="1">
    <source>
        <dbReference type="ARBA" id="ARBA00004245"/>
    </source>
</evidence>
<feature type="domain" description="Kinesin motor" evidence="12">
    <location>
        <begin position="19"/>
        <end position="357"/>
    </location>
</feature>
<dbReference type="Pfam" id="PF00498">
    <property type="entry name" value="FHA"/>
    <property type="match status" value="1"/>
</dbReference>
<dbReference type="InterPro" id="IPR000253">
    <property type="entry name" value="FHA_dom"/>
</dbReference>
<dbReference type="Pfam" id="PF00225">
    <property type="entry name" value="Kinesin"/>
    <property type="match status" value="1"/>
</dbReference>
<dbReference type="PROSITE" id="PS00411">
    <property type="entry name" value="KINESIN_MOTOR_1"/>
    <property type="match status" value="1"/>
</dbReference>
<keyword evidence="14" id="KW-1185">Reference proteome</keyword>
<dbReference type="GO" id="GO:0007018">
    <property type="term" value="P:microtubule-based movement"/>
    <property type="evidence" value="ECO:0007669"/>
    <property type="project" value="InterPro"/>
</dbReference>
<dbReference type="SUPFAM" id="SSF52540">
    <property type="entry name" value="P-loop containing nucleoside triphosphate hydrolases"/>
    <property type="match status" value="1"/>
</dbReference>
<dbReference type="Pfam" id="PF12423">
    <property type="entry name" value="KIF1B"/>
    <property type="match status" value="1"/>
</dbReference>
<dbReference type="GO" id="GO:0003777">
    <property type="term" value="F:microtubule motor activity"/>
    <property type="evidence" value="ECO:0007669"/>
    <property type="project" value="InterPro"/>
</dbReference>
<proteinExistence type="inferred from homology"/>
<dbReference type="PRINTS" id="PR00380">
    <property type="entry name" value="KINESINHEAVY"/>
</dbReference>
<dbReference type="InterPro" id="IPR019821">
    <property type="entry name" value="Kinesin_motor_CS"/>
</dbReference>
<keyword evidence="5 9" id="KW-0067">ATP-binding</keyword>
<evidence type="ECO:0000313" key="14">
    <source>
        <dbReference type="Proteomes" id="UP000794436"/>
    </source>
</evidence>
<name>A0A8K1CML2_PYTOL</name>
<feature type="binding site" evidence="9">
    <location>
        <begin position="111"/>
        <end position="118"/>
    </location>
    <ligand>
        <name>ATP</name>
        <dbReference type="ChEBI" id="CHEBI:30616"/>
    </ligand>
</feature>
<keyword evidence="3" id="KW-0493">Microtubule</keyword>
<evidence type="ECO:0000256" key="10">
    <source>
        <dbReference type="SAM" id="Coils"/>
    </source>
</evidence>
<dbReference type="FunFam" id="3.40.850.10:FF:000063">
    <property type="entry name" value="Kinesin-like protein"/>
    <property type="match status" value="1"/>
</dbReference>
<keyword evidence="4 9" id="KW-0547">Nucleotide-binding</keyword>
<reference evidence="13" key="1">
    <citation type="submission" date="2019-03" db="EMBL/GenBank/DDBJ databases">
        <title>Long read genome sequence of the mycoparasitic Pythium oligandrum ATCC 38472 isolated from sugarbeet rhizosphere.</title>
        <authorList>
            <person name="Gaulin E."/>
        </authorList>
    </citation>
    <scope>NUCLEOTIDE SEQUENCE</scope>
    <source>
        <strain evidence="13">ATCC 38472_TT</strain>
    </source>
</reference>
<feature type="coiled-coil region" evidence="10">
    <location>
        <begin position="425"/>
        <end position="463"/>
    </location>
</feature>
<dbReference type="OrthoDB" id="3176171at2759"/>
<evidence type="ECO:0000256" key="2">
    <source>
        <dbReference type="ARBA" id="ARBA00022490"/>
    </source>
</evidence>
<comment type="caution">
    <text evidence="13">The sequence shown here is derived from an EMBL/GenBank/DDBJ whole genome shotgun (WGS) entry which is preliminary data.</text>
</comment>
<accession>A0A8K1CML2</accession>
<dbReference type="EMBL" id="SPLM01000036">
    <property type="protein sequence ID" value="TMW66411.1"/>
    <property type="molecule type" value="Genomic_DNA"/>
</dbReference>
<feature type="coiled-coil region" evidence="10">
    <location>
        <begin position="628"/>
        <end position="775"/>
    </location>
</feature>
<dbReference type="Proteomes" id="UP000794436">
    <property type="component" value="Unassembled WGS sequence"/>
</dbReference>
<feature type="region of interest" description="Disordered" evidence="11">
    <location>
        <begin position="1248"/>
        <end position="1349"/>
    </location>
</feature>
<dbReference type="GO" id="GO:0005874">
    <property type="term" value="C:microtubule"/>
    <property type="evidence" value="ECO:0007669"/>
    <property type="project" value="UniProtKB-KW"/>
</dbReference>
<evidence type="ECO:0000259" key="12">
    <source>
        <dbReference type="PROSITE" id="PS50067"/>
    </source>
</evidence>
<evidence type="ECO:0000256" key="11">
    <source>
        <dbReference type="SAM" id="MobiDB-lite"/>
    </source>
</evidence>
<comment type="subcellular location">
    <subcellularLocation>
        <location evidence="1">Cytoplasm</location>
        <location evidence="1">Cytoskeleton</location>
    </subcellularLocation>
</comment>
<comment type="similarity">
    <text evidence="9">Belongs to the TRAFAC class myosin-kinesin ATPase superfamily. Kinesin family.</text>
</comment>
<feature type="region of interest" description="Disordered" evidence="11">
    <location>
        <begin position="388"/>
        <end position="422"/>
    </location>
</feature>
<dbReference type="InterPro" id="IPR027417">
    <property type="entry name" value="P-loop_NTPase"/>
</dbReference>
<dbReference type="InterPro" id="IPR001752">
    <property type="entry name" value="Kinesin_motor_dom"/>
</dbReference>
<feature type="compositionally biased region" description="Basic and acidic residues" evidence="11">
    <location>
        <begin position="412"/>
        <end position="422"/>
    </location>
</feature>
<dbReference type="SMART" id="SM00240">
    <property type="entry name" value="FHA"/>
    <property type="match status" value="1"/>
</dbReference>
<dbReference type="SMART" id="SM00129">
    <property type="entry name" value="KISc"/>
    <property type="match status" value="1"/>
</dbReference>
<dbReference type="InterPro" id="IPR036961">
    <property type="entry name" value="Kinesin_motor_dom_sf"/>
</dbReference>
<dbReference type="PROSITE" id="PS50067">
    <property type="entry name" value="KINESIN_MOTOR_2"/>
    <property type="match status" value="1"/>
</dbReference>
<evidence type="ECO:0000313" key="13">
    <source>
        <dbReference type="EMBL" id="TMW66411.1"/>
    </source>
</evidence>
<organism evidence="13 14">
    <name type="scientific">Pythium oligandrum</name>
    <name type="common">Mycoparasitic fungus</name>
    <dbReference type="NCBI Taxonomy" id="41045"/>
    <lineage>
        <taxon>Eukaryota</taxon>
        <taxon>Sar</taxon>
        <taxon>Stramenopiles</taxon>
        <taxon>Oomycota</taxon>
        <taxon>Peronosporomycetes</taxon>
        <taxon>Pythiales</taxon>
        <taxon>Pythiaceae</taxon>
        <taxon>Pythium</taxon>
    </lineage>
</organism>
<dbReference type="InterPro" id="IPR022140">
    <property type="entry name" value="Kinesin-like_KIF1-typ"/>
</dbReference>
<dbReference type="SUPFAM" id="SSF49879">
    <property type="entry name" value="SMAD/FHA domain"/>
    <property type="match status" value="1"/>
</dbReference>
<dbReference type="Gene3D" id="2.60.200.20">
    <property type="match status" value="1"/>
</dbReference>
<dbReference type="GO" id="GO:0005524">
    <property type="term" value="F:ATP binding"/>
    <property type="evidence" value="ECO:0007669"/>
    <property type="project" value="UniProtKB-UniRule"/>
</dbReference>
<feature type="compositionally biased region" description="Polar residues" evidence="11">
    <location>
        <begin position="1260"/>
        <end position="1273"/>
    </location>
</feature>
<protein>
    <recommendedName>
        <fullName evidence="12">Kinesin motor domain-containing protein</fullName>
    </recommendedName>
</protein>
<evidence type="ECO:0000256" key="7">
    <source>
        <dbReference type="ARBA" id="ARBA00023175"/>
    </source>
</evidence>
<keyword evidence="6 10" id="KW-0175">Coiled coil</keyword>